<protein>
    <submittedName>
        <fullName evidence="2">Uncharacterized protein</fullName>
    </submittedName>
</protein>
<keyword evidence="1" id="KW-0732">Signal</keyword>
<feature type="signal peptide" evidence="1">
    <location>
        <begin position="1"/>
        <end position="18"/>
    </location>
</feature>
<reference evidence="3" key="1">
    <citation type="submission" date="2021-01" db="EMBL/GenBank/DDBJ databases">
        <title>Genome public.</title>
        <authorList>
            <person name="Liu C."/>
            <person name="Sun Q."/>
        </authorList>
    </citation>
    <scope>NUCLEOTIDE SEQUENCE [LARGE SCALE GENOMIC DNA]</scope>
    <source>
        <strain evidence="3">YIM B02567</strain>
    </source>
</reference>
<evidence type="ECO:0000256" key="1">
    <source>
        <dbReference type="SAM" id="SignalP"/>
    </source>
</evidence>
<evidence type="ECO:0000313" key="3">
    <source>
        <dbReference type="Proteomes" id="UP000628669"/>
    </source>
</evidence>
<accession>A0ABS1FSA5</accession>
<name>A0ABS1FSA5_9FLAO</name>
<sequence>MKKSIILFCLCTSAFYYSQVGIGTTNPQAVLHVDGAKDNAVTGAPTATQAANDFVVTSTGNVGIGNVDPQRSLDVDAKNQSLRVRNLIRQVPMSYDILTRDIATSDVVATSYSYTEAVTVAAGASATVTVPATVNIATGLFIVKSINGCNRAMITSFVYNGLSLGYVSGVARDKIGNPTIAPIPTSANTSGTWSVTFSNVTNCADGGTGTQFDFTVVKPTADSYTITNNGNIAKTYQLTVSRL</sequence>
<feature type="chain" id="PRO_5047092900" evidence="1">
    <location>
        <begin position="19"/>
        <end position="243"/>
    </location>
</feature>
<comment type="caution">
    <text evidence="2">The sequence shown here is derived from an EMBL/GenBank/DDBJ whole genome shotgun (WGS) entry which is preliminary data.</text>
</comment>
<dbReference type="Proteomes" id="UP000628669">
    <property type="component" value="Unassembled WGS sequence"/>
</dbReference>
<keyword evidence="3" id="KW-1185">Reference proteome</keyword>
<organism evidence="2 3">
    <name type="scientific">Chryseobacterium paridis</name>
    <dbReference type="NCBI Taxonomy" id="2800328"/>
    <lineage>
        <taxon>Bacteria</taxon>
        <taxon>Pseudomonadati</taxon>
        <taxon>Bacteroidota</taxon>
        <taxon>Flavobacteriia</taxon>
        <taxon>Flavobacteriales</taxon>
        <taxon>Weeksellaceae</taxon>
        <taxon>Chryseobacterium group</taxon>
        <taxon>Chryseobacterium</taxon>
    </lineage>
</organism>
<dbReference type="RefSeq" id="WP_200244129.1">
    <property type="nucleotide sequence ID" value="NZ_JAENHK010000005.1"/>
</dbReference>
<gene>
    <name evidence="2" type="ORF">JHL15_05820</name>
</gene>
<evidence type="ECO:0000313" key="2">
    <source>
        <dbReference type="EMBL" id="MBK1895273.1"/>
    </source>
</evidence>
<dbReference type="EMBL" id="JAENHK010000005">
    <property type="protein sequence ID" value="MBK1895273.1"/>
    <property type="molecule type" value="Genomic_DNA"/>
</dbReference>
<proteinExistence type="predicted"/>